<reference evidence="6 7" key="1">
    <citation type="submission" date="2012-08" db="EMBL/GenBank/DDBJ databases">
        <title>Whole genome shotgun sequence of Gordonia namibiensis NBRC 108229.</title>
        <authorList>
            <person name="Isaki-Nakamura S."/>
            <person name="Hosoyama A."/>
            <person name="Tsuchikane K."/>
            <person name="Katsumata H."/>
            <person name="Baba S."/>
            <person name="Yamazaki S."/>
            <person name="Fujita N."/>
        </authorList>
    </citation>
    <scope>NUCLEOTIDE SEQUENCE [LARGE SCALE GENOMIC DNA]</scope>
    <source>
        <strain evidence="6 7">NBRC 108229</strain>
    </source>
</reference>
<accession>K6WIF8</accession>
<protein>
    <submittedName>
        <fullName evidence="6">Putative TetR family transcriptional regulator</fullName>
    </submittedName>
</protein>
<keyword evidence="3" id="KW-0804">Transcription</keyword>
<dbReference type="InterPro" id="IPR009057">
    <property type="entry name" value="Homeodomain-like_sf"/>
</dbReference>
<organism evidence="6 7">
    <name type="scientific">Gordonia namibiensis NBRC 108229</name>
    <dbReference type="NCBI Taxonomy" id="1208314"/>
    <lineage>
        <taxon>Bacteria</taxon>
        <taxon>Bacillati</taxon>
        <taxon>Actinomycetota</taxon>
        <taxon>Actinomycetes</taxon>
        <taxon>Mycobacteriales</taxon>
        <taxon>Gordoniaceae</taxon>
        <taxon>Gordonia</taxon>
    </lineage>
</organism>
<dbReference type="Pfam" id="PF00440">
    <property type="entry name" value="TetR_N"/>
    <property type="match status" value="1"/>
</dbReference>
<evidence type="ECO:0000313" key="7">
    <source>
        <dbReference type="Proteomes" id="UP000035058"/>
    </source>
</evidence>
<evidence type="ECO:0000259" key="5">
    <source>
        <dbReference type="PROSITE" id="PS50977"/>
    </source>
</evidence>
<dbReference type="Proteomes" id="UP000035058">
    <property type="component" value="Unassembled WGS sequence"/>
</dbReference>
<evidence type="ECO:0000256" key="3">
    <source>
        <dbReference type="ARBA" id="ARBA00023163"/>
    </source>
</evidence>
<dbReference type="InterPro" id="IPR001647">
    <property type="entry name" value="HTH_TetR"/>
</dbReference>
<dbReference type="RefSeq" id="WP_006865405.1">
    <property type="nucleotide sequence ID" value="NZ_BAHE01000007.1"/>
</dbReference>
<dbReference type="AlphaFoldDB" id="K6WIF8"/>
<dbReference type="GO" id="GO:0003700">
    <property type="term" value="F:DNA-binding transcription factor activity"/>
    <property type="evidence" value="ECO:0007669"/>
    <property type="project" value="TreeGrafter"/>
</dbReference>
<evidence type="ECO:0000256" key="1">
    <source>
        <dbReference type="ARBA" id="ARBA00023015"/>
    </source>
</evidence>
<proteinExistence type="predicted"/>
<feature type="DNA-binding region" description="H-T-H motif" evidence="4">
    <location>
        <begin position="39"/>
        <end position="58"/>
    </location>
</feature>
<dbReference type="GO" id="GO:0000976">
    <property type="term" value="F:transcription cis-regulatory region binding"/>
    <property type="evidence" value="ECO:0007669"/>
    <property type="project" value="TreeGrafter"/>
</dbReference>
<feature type="domain" description="HTH tetR-type" evidence="5">
    <location>
        <begin position="16"/>
        <end position="76"/>
    </location>
</feature>
<sequence length="200" mass="21500">MTLAPGMPRRRGRPSVLDTDDVVAKAYRLWSTHGFAATSWQDLAAATGVSARTLLRHFPSKSDIAWLGVEPATERLTAALAATAADVPLGDAVRHAIAESVSHEPHVQRVSADWLRLISSEPELVAMAPAAYRPWIDELAGYIGRRLPEAPASVCRAIATAYQAATFDALLSWAELAPDIDSADAVEEALRWLTITVPAP</sequence>
<dbReference type="PROSITE" id="PS50977">
    <property type="entry name" value="HTH_TETR_2"/>
    <property type="match status" value="1"/>
</dbReference>
<dbReference type="Gene3D" id="1.10.10.60">
    <property type="entry name" value="Homeodomain-like"/>
    <property type="match status" value="1"/>
</dbReference>
<dbReference type="SUPFAM" id="SSF46689">
    <property type="entry name" value="Homeodomain-like"/>
    <property type="match status" value="1"/>
</dbReference>
<evidence type="ECO:0000256" key="4">
    <source>
        <dbReference type="PROSITE-ProRule" id="PRU00335"/>
    </source>
</evidence>
<evidence type="ECO:0000256" key="2">
    <source>
        <dbReference type="ARBA" id="ARBA00023125"/>
    </source>
</evidence>
<dbReference type="Gene3D" id="1.10.357.10">
    <property type="entry name" value="Tetracycline Repressor, domain 2"/>
    <property type="match status" value="1"/>
</dbReference>
<dbReference type="EMBL" id="BAHE01000007">
    <property type="protein sequence ID" value="GAB99135.1"/>
    <property type="molecule type" value="Genomic_DNA"/>
</dbReference>
<gene>
    <name evidence="6" type="ORF">GONAM_07_00560</name>
</gene>
<dbReference type="PANTHER" id="PTHR30055">
    <property type="entry name" value="HTH-TYPE TRANSCRIPTIONAL REGULATOR RUTR"/>
    <property type="match status" value="1"/>
</dbReference>
<dbReference type="PANTHER" id="PTHR30055:SF238">
    <property type="entry name" value="MYCOFACTOCIN BIOSYNTHESIS TRANSCRIPTIONAL REGULATOR MFTR-RELATED"/>
    <property type="match status" value="1"/>
</dbReference>
<dbReference type="InterPro" id="IPR050109">
    <property type="entry name" value="HTH-type_TetR-like_transc_reg"/>
</dbReference>
<dbReference type="Pfam" id="PF17754">
    <property type="entry name" value="TetR_C_14"/>
    <property type="match status" value="1"/>
</dbReference>
<comment type="caution">
    <text evidence="6">The sequence shown here is derived from an EMBL/GenBank/DDBJ whole genome shotgun (WGS) entry which is preliminary data.</text>
</comment>
<keyword evidence="2 4" id="KW-0238">DNA-binding</keyword>
<dbReference type="InterPro" id="IPR041347">
    <property type="entry name" value="MftR_C"/>
</dbReference>
<name>K6WIF8_9ACTN</name>
<keyword evidence="7" id="KW-1185">Reference proteome</keyword>
<evidence type="ECO:0000313" key="6">
    <source>
        <dbReference type="EMBL" id="GAB99135.1"/>
    </source>
</evidence>
<keyword evidence="1" id="KW-0805">Transcription regulation</keyword>